<feature type="domain" description="DRBM" evidence="18">
    <location>
        <begin position="105"/>
        <end position="174"/>
    </location>
</feature>
<evidence type="ECO:0000256" key="4">
    <source>
        <dbReference type="ARBA" id="ARBA00012552"/>
    </source>
</evidence>
<feature type="region of interest" description="Disordered" evidence="17">
    <location>
        <begin position="1313"/>
        <end position="1402"/>
    </location>
</feature>
<feature type="domain" description="Helicase C-terminal" evidence="20">
    <location>
        <begin position="748"/>
        <end position="921"/>
    </location>
</feature>
<dbReference type="GO" id="GO:0043138">
    <property type="term" value="F:3'-5' DNA helicase activity"/>
    <property type="evidence" value="ECO:0000318"/>
    <property type="project" value="GO_Central"/>
</dbReference>
<feature type="compositionally biased region" description="Basic residues" evidence="17">
    <location>
        <begin position="1316"/>
        <end position="1325"/>
    </location>
</feature>
<reference evidence="21 22" key="2">
    <citation type="journal article" date="2011" name="PLoS Genet.">
        <title>Caenorhabditis briggsae recombinant inbred line genotypes reveal inter-strain incompatibility and the evolution of recombination.</title>
        <authorList>
            <person name="Ross J.A."/>
            <person name="Koboldt D.C."/>
            <person name="Staisch J.E."/>
            <person name="Chamberlin H.M."/>
            <person name="Gupta B.P."/>
            <person name="Miller R.D."/>
            <person name="Baird S.E."/>
            <person name="Haag E.S."/>
        </authorList>
    </citation>
    <scope>NUCLEOTIDE SEQUENCE [LARGE SCALE GENOMIC DNA]</scope>
    <source>
        <strain evidence="21 22">AF16</strain>
    </source>
</reference>
<evidence type="ECO:0000259" key="19">
    <source>
        <dbReference type="PROSITE" id="PS51192"/>
    </source>
</evidence>
<dbReference type="SMART" id="SM00847">
    <property type="entry name" value="HA2"/>
    <property type="match status" value="1"/>
</dbReference>
<dbReference type="Gene3D" id="1.20.120.1080">
    <property type="match status" value="1"/>
</dbReference>
<evidence type="ECO:0000256" key="17">
    <source>
        <dbReference type="SAM" id="MobiDB-lite"/>
    </source>
</evidence>
<dbReference type="SMART" id="SM00490">
    <property type="entry name" value="HELICc"/>
    <property type="match status" value="1"/>
</dbReference>
<dbReference type="InterPro" id="IPR044446">
    <property type="entry name" value="DHX9_DSRM_2"/>
</dbReference>
<evidence type="ECO:0000256" key="8">
    <source>
        <dbReference type="ARBA" id="ARBA00022801"/>
    </source>
</evidence>
<dbReference type="InterPro" id="IPR007502">
    <property type="entry name" value="Helicase-assoc_dom"/>
</dbReference>
<dbReference type="GO" id="GO:0040029">
    <property type="term" value="P:epigenetic regulation of gene expression"/>
    <property type="evidence" value="ECO:0007669"/>
    <property type="project" value="UniProtKB-ARBA"/>
</dbReference>
<dbReference type="SUPFAM" id="SSF52540">
    <property type="entry name" value="P-loop containing nucleoside triphosphate hydrolases"/>
    <property type="match status" value="1"/>
</dbReference>
<comment type="similarity">
    <text evidence="14">Belongs to the DExH box helicase family.</text>
</comment>
<dbReference type="InterPro" id="IPR048333">
    <property type="entry name" value="HA2_WH"/>
</dbReference>
<comment type="similarity">
    <text evidence="3">Belongs to the DEAD box helicase family. DEAH subfamily.</text>
</comment>
<dbReference type="InParanoid" id="A8WSK1"/>
<dbReference type="InterPro" id="IPR027417">
    <property type="entry name" value="P-loop_NTPase"/>
</dbReference>
<dbReference type="Pfam" id="PF00270">
    <property type="entry name" value="DEAD"/>
    <property type="match status" value="1"/>
</dbReference>
<evidence type="ECO:0000256" key="11">
    <source>
        <dbReference type="ARBA" id="ARBA00022884"/>
    </source>
</evidence>
<evidence type="ECO:0000256" key="14">
    <source>
        <dbReference type="ARBA" id="ARBA00060772"/>
    </source>
</evidence>
<accession>A8WSK1</accession>
<keyword evidence="6" id="KW-0677">Repeat</keyword>
<dbReference type="EMBL" id="HE601438">
    <property type="protein sequence ID" value="CAP23460.1"/>
    <property type="molecule type" value="Genomic_DNA"/>
</dbReference>
<dbReference type="FunFam" id="3.30.160.20:FF:000026">
    <property type="entry name" value="ATP-dependent RNA helicase A"/>
    <property type="match status" value="1"/>
</dbReference>
<dbReference type="GO" id="GO:0005524">
    <property type="term" value="F:ATP binding"/>
    <property type="evidence" value="ECO:0007669"/>
    <property type="project" value="UniProtKB-KW"/>
</dbReference>
<dbReference type="InterPro" id="IPR014720">
    <property type="entry name" value="dsRBD_dom"/>
</dbReference>
<evidence type="ECO:0000256" key="13">
    <source>
        <dbReference type="ARBA" id="ARBA00047984"/>
    </source>
</evidence>
<dbReference type="InterPro" id="IPR014001">
    <property type="entry name" value="Helicase_ATP-bd"/>
</dbReference>
<dbReference type="GO" id="GO:0003723">
    <property type="term" value="F:RNA binding"/>
    <property type="evidence" value="ECO:0000318"/>
    <property type="project" value="GO_Central"/>
</dbReference>
<feature type="domain" description="Helicase ATP-binding" evidence="19">
    <location>
        <begin position="494"/>
        <end position="660"/>
    </location>
</feature>
<dbReference type="CDD" id="cd19855">
    <property type="entry name" value="DSRM_DHX9_rpt2"/>
    <property type="match status" value="1"/>
</dbReference>
<dbReference type="InterPro" id="IPR044445">
    <property type="entry name" value="DHX9_DSRM_1"/>
</dbReference>
<evidence type="ECO:0000256" key="5">
    <source>
        <dbReference type="ARBA" id="ARBA00022490"/>
    </source>
</evidence>
<protein>
    <recommendedName>
        <fullName evidence="4">RNA helicase</fullName>
        <ecNumber evidence="4">3.6.4.13</ecNumber>
    </recommendedName>
</protein>
<evidence type="ECO:0000256" key="1">
    <source>
        <dbReference type="ARBA" id="ARBA00004123"/>
    </source>
</evidence>
<feature type="compositionally biased region" description="Gly residues" evidence="17">
    <location>
        <begin position="1374"/>
        <end position="1395"/>
    </location>
</feature>
<dbReference type="InterPro" id="IPR011709">
    <property type="entry name" value="DEAD-box_helicase_OB_fold"/>
</dbReference>
<dbReference type="SUPFAM" id="SSF54768">
    <property type="entry name" value="dsRNA-binding domain-like"/>
    <property type="match status" value="2"/>
</dbReference>
<dbReference type="GO" id="GO:0003725">
    <property type="term" value="F:double-stranded RNA binding"/>
    <property type="evidence" value="ECO:0007669"/>
    <property type="project" value="InterPro"/>
</dbReference>
<dbReference type="Gene3D" id="3.30.160.20">
    <property type="match status" value="2"/>
</dbReference>
<proteinExistence type="inferred from homology"/>
<evidence type="ECO:0000256" key="7">
    <source>
        <dbReference type="ARBA" id="ARBA00022741"/>
    </source>
</evidence>
<keyword evidence="7" id="KW-0547">Nucleotide-binding</keyword>
<organism evidence="21 22">
    <name type="scientific">Caenorhabditis briggsae</name>
    <dbReference type="NCBI Taxonomy" id="6238"/>
    <lineage>
        <taxon>Eukaryota</taxon>
        <taxon>Metazoa</taxon>
        <taxon>Ecdysozoa</taxon>
        <taxon>Nematoda</taxon>
        <taxon>Chromadorea</taxon>
        <taxon>Rhabditida</taxon>
        <taxon>Rhabditina</taxon>
        <taxon>Rhabditomorpha</taxon>
        <taxon>Rhabditoidea</taxon>
        <taxon>Rhabditidae</taxon>
        <taxon>Peloderinae</taxon>
        <taxon>Caenorhabditis</taxon>
    </lineage>
</organism>
<dbReference type="Pfam" id="PF04408">
    <property type="entry name" value="WHD_HA2"/>
    <property type="match status" value="1"/>
</dbReference>
<dbReference type="PROSITE" id="PS51194">
    <property type="entry name" value="HELICASE_CTER"/>
    <property type="match status" value="1"/>
</dbReference>
<dbReference type="Pfam" id="PF07717">
    <property type="entry name" value="OB_NTP_bind"/>
    <property type="match status" value="1"/>
</dbReference>
<dbReference type="STRING" id="6238.A8WSK1"/>
<dbReference type="HOGENOM" id="CLU_001832_1_2_1"/>
<evidence type="ECO:0000313" key="21">
    <source>
        <dbReference type="EMBL" id="CAP23460.1"/>
    </source>
</evidence>
<keyword evidence="12" id="KW-0539">Nucleus</keyword>
<dbReference type="Pfam" id="PF00035">
    <property type="entry name" value="dsrm"/>
    <property type="match status" value="2"/>
</dbReference>
<dbReference type="GO" id="GO:1990904">
    <property type="term" value="C:ribonucleoprotein complex"/>
    <property type="evidence" value="ECO:0000318"/>
    <property type="project" value="GO_Central"/>
</dbReference>
<evidence type="ECO:0000256" key="6">
    <source>
        <dbReference type="ARBA" id="ARBA00022737"/>
    </source>
</evidence>
<gene>
    <name evidence="21" type="primary">Cbr-rha-1</name>
    <name evidence="21" type="ORF">CBG_03202</name>
</gene>
<dbReference type="PANTHER" id="PTHR18934">
    <property type="entry name" value="ATP-DEPENDENT RNA HELICASE"/>
    <property type="match status" value="1"/>
</dbReference>
<evidence type="ECO:0000259" key="18">
    <source>
        <dbReference type="PROSITE" id="PS50137"/>
    </source>
</evidence>
<keyword evidence="8" id="KW-0378">Hydrolase</keyword>
<sequence>MAMKTTTTPHDPAKELRDRTTEIMYLSAKLNHAKETCVSLDNERQKYREVTRQIKEKDIDPVWVFNGTCFLQTSQANSLKILEQDTKTVEDFRGTVEKVIKMSKDIKEFLYAWLGKNKHPNPVYDTKAETRGGRQQFKCELRVTSFPYVAFGNSSNKKDAATNAARDFCLFLVREGEMKESEIPTLTTKCLETSSTWQDTSASEPATMFCGGEDGNSYQEPQAQPKKPRYPWSNAYQREEGTHEEYVTQKAEEIAASETVDHKSSFHGGWTMENSKKALNEYTQKMRLPQINYVTKIKESNTVKTMETTAQLYVPQLNKGLTGKGNGSNKKVSEAACAMNIVRQMFHLNIMQAYSGPTKKNKVSTLPEIDVNLPEELSTRVIEYVKSSGLELPVVDESVSSSESPSTLLTDAKLAQFPNSEACTGSNISWAPPLQNWNPWRAANIDEPPLAFMSMEQISQRITEKEEAKQTGSLDSVNDQRKGLPVAQFKDQIIQTVANNRVTLIKGETGCGKSTQVAQFLLESFIETNKAAYFNAVVSQPRRISAISLAERVANERGEDVGETCGYNVRFDSATPRPYGSIMFCTVGVLLRMMENGLRGISHVIIDEIHERDVDTDFVLIVLRDMINTYKDLRVVLMSATIDTNLFTNFFGSAPDIGPTPVITMHGRTFPVQAFFLEDILHNLRYMPDELEQRKRKKGPAAPVDDDDGDEEVDDKGRNMNLLNDPSANENLKTAMSRISEKDIPYGVIEAILTDIASRGVDGAVLIFLPGWSEIMTLCNRLQEHEEFGQANKYEVLPLHSQLTSQEQRKVFNHYPGKRKIIISTNIAETSITIDDVVYVIDSCKAKERMYTSNNNMVHFATVWASRTNVIQRRGRAGRVRPGYAFHLCSQMRYNSLEEHGTAEMLRIPLHQIALTIKLLRLGSVGEFLGKALEPPPYDMVVESEAILQAMGALDRNLELTSLGKMLARMPIEPVIGKVLILGTALGLGSVMCDVAAAMSFPTPFVPREKHHSRLSGVQRRFAGTKFSDHVSLVSVFQSYREAAEMGAAAGEREFCERNSLSNPVLKMTEGARRQLIDVLRNQCSFPEDILYDHQVNVMAQDRELNLMRSLLVMALYPNVAYYTGKRNVLTIEQSKALINKYSNLVPMANRQELDFPSPLIVFTEKVRTRCISCKGISVITAIQLLVFGSRKVECIGEGLIRLDDMITIRMDVATAVALANLRPCIEALLVRSCENPETLAVMNGGDAELRQLLRDISSDDFMSQAGPLKDSLLTDTALIQKAPAQQNNQNNSYSDWGSSYSNRYQSYSASAAGGKAKHSFRGNRRGSPYYAQNRPHPPPHSGMGYQQFNNSGYGGAAGGDWPRSPSGAPNSYGSGGFRGRRGGGGGRGRGGGNRGWNASQW</sequence>
<dbReference type="SMART" id="SM00358">
    <property type="entry name" value="DSRM"/>
    <property type="match status" value="2"/>
</dbReference>
<keyword evidence="10" id="KW-0067">ATP-binding</keyword>
<evidence type="ECO:0000256" key="9">
    <source>
        <dbReference type="ARBA" id="ARBA00022806"/>
    </source>
</evidence>
<feature type="region of interest" description="Disordered" evidence="17">
    <location>
        <begin position="692"/>
        <end position="721"/>
    </location>
</feature>
<dbReference type="FunFam" id="3.30.160.20:FF:000028">
    <property type="entry name" value="ATP-dependent RNA helicase A"/>
    <property type="match status" value="1"/>
</dbReference>
<comment type="catalytic activity">
    <reaction evidence="13">
        <text>ATP + H2O = ADP + phosphate + H(+)</text>
        <dbReference type="Rhea" id="RHEA:13065"/>
        <dbReference type="ChEBI" id="CHEBI:15377"/>
        <dbReference type="ChEBI" id="CHEBI:15378"/>
        <dbReference type="ChEBI" id="CHEBI:30616"/>
        <dbReference type="ChEBI" id="CHEBI:43474"/>
        <dbReference type="ChEBI" id="CHEBI:456216"/>
        <dbReference type="EC" id="3.6.4.13"/>
    </reaction>
</comment>
<dbReference type="FunFam" id="3.40.50.300:FF:000526">
    <property type="entry name" value="DExH-box ATP-dependent RNA helicase DExH3"/>
    <property type="match status" value="1"/>
</dbReference>
<dbReference type="GO" id="GO:0050684">
    <property type="term" value="P:regulation of mRNA processing"/>
    <property type="evidence" value="ECO:0000318"/>
    <property type="project" value="GO_Central"/>
</dbReference>
<feature type="compositionally biased region" description="Acidic residues" evidence="17">
    <location>
        <begin position="704"/>
        <end position="714"/>
    </location>
</feature>
<dbReference type="InterPro" id="IPR002464">
    <property type="entry name" value="DNA/RNA_helicase_DEAH_CS"/>
</dbReference>
<keyword evidence="5" id="KW-0963">Cytoplasm</keyword>
<dbReference type="GeneID" id="8573364"/>
<dbReference type="PROSITE" id="PS00690">
    <property type="entry name" value="DEAH_ATP_HELICASE"/>
    <property type="match status" value="1"/>
</dbReference>
<dbReference type="Pfam" id="PF00271">
    <property type="entry name" value="Helicase_C"/>
    <property type="match status" value="1"/>
</dbReference>
<keyword evidence="16" id="KW-0175">Coiled coil</keyword>
<dbReference type="PROSITE" id="PS50137">
    <property type="entry name" value="DS_RBD"/>
    <property type="match status" value="2"/>
</dbReference>
<dbReference type="GO" id="GO:0005730">
    <property type="term" value="C:nucleolus"/>
    <property type="evidence" value="ECO:0000318"/>
    <property type="project" value="GO_Central"/>
</dbReference>
<name>A8WSK1_CAEBR</name>
<keyword evidence="9" id="KW-0347">Helicase</keyword>
<dbReference type="FunFam" id="3.40.50.300:FF:000375">
    <property type="entry name" value="Putative ATP-dependent RNA helicase DHX30"/>
    <property type="match status" value="1"/>
</dbReference>
<dbReference type="RefSeq" id="XP_002631365.1">
    <property type="nucleotide sequence ID" value="XM_002631319.1"/>
</dbReference>
<dbReference type="eggNOG" id="KOG0921">
    <property type="taxonomic scope" value="Eukaryota"/>
</dbReference>
<evidence type="ECO:0000256" key="15">
    <source>
        <dbReference type="PROSITE-ProRule" id="PRU00266"/>
    </source>
</evidence>
<evidence type="ECO:0000259" key="20">
    <source>
        <dbReference type="PROSITE" id="PS51194"/>
    </source>
</evidence>
<evidence type="ECO:0000256" key="12">
    <source>
        <dbReference type="ARBA" id="ARBA00023242"/>
    </source>
</evidence>
<dbReference type="GO" id="GO:0003724">
    <property type="term" value="F:RNA helicase activity"/>
    <property type="evidence" value="ECO:0000318"/>
    <property type="project" value="GO_Central"/>
</dbReference>
<dbReference type="OMA" id="ANWNTWH"/>
<dbReference type="GO" id="GO:0016887">
    <property type="term" value="F:ATP hydrolysis activity"/>
    <property type="evidence" value="ECO:0000318"/>
    <property type="project" value="GO_Central"/>
</dbReference>
<dbReference type="CDD" id="cd18791">
    <property type="entry name" value="SF2_C_RHA"/>
    <property type="match status" value="1"/>
</dbReference>
<dbReference type="CDD" id="cd19854">
    <property type="entry name" value="DSRM_DHX9_rpt1"/>
    <property type="match status" value="1"/>
</dbReference>
<dbReference type="EC" id="3.6.4.13" evidence="4"/>
<reference evidence="21 22" key="1">
    <citation type="journal article" date="2003" name="PLoS Biol.">
        <title>The genome sequence of Caenorhabditis briggsae: a platform for comparative genomics.</title>
        <authorList>
            <person name="Stein L.D."/>
            <person name="Bao Z."/>
            <person name="Blasiar D."/>
            <person name="Blumenthal T."/>
            <person name="Brent M.R."/>
            <person name="Chen N."/>
            <person name="Chinwalla A."/>
            <person name="Clarke L."/>
            <person name="Clee C."/>
            <person name="Coghlan A."/>
            <person name="Coulson A."/>
            <person name="D'Eustachio P."/>
            <person name="Fitch D.H."/>
            <person name="Fulton L.A."/>
            <person name="Fulton R.E."/>
            <person name="Griffiths-Jones S."/>
            <person name="Harris T.W."/>
            <person name="Hillier L.W."/>
            <person name="Kamath R."/>
            <person name="Kuwabara P.E."/>
            <person name="Mardis E.R."/>
            <person name="Marra M.A."/>
            <person name="Miner T.L."/>
            <person name="Minx P."/>
            <person name="Mullikin J.C."/>
            <person name="Plumb R.W."/>
            <person name="Rogers J."/>
            <person name="Schein J.E."/>
            <person name="Sohrmann M."/>
            <person name="Spieth J."/>
            <person name="Stajich J.E."/>
            <person name="Wei C."/>
            <person name="Willey D."/>
            <person name="Wilson R.K."/>
            <person name="Durbin R."/>
            <person name="Waterston R.H."/>
        </authorList>
    </citation>
    <scope>NUCLEOTIDE SEQUENCE [LARGE SCALE GENOMIC DNA]</scope>
    <source>
        <strain evidence="21 22">AF16</strain>
    </source>
</reference>
<dbReference type="FunCoup" id="A8WSK1">
    <property type="interactions" value="2829"/>
</dbReference>
<evidence type="ECO:0000256" key="16">
    <source>
        <dbReference type="SAM" id="Coils"/>
    </source>
</evidence>
<feature type="coiled-coil region" evidence="16">
    <location>
        <begin position="30"/>
        <end position="60"/>
    </location>
</feature>
<keyword evidence="11 15" id="KW-0694">RNA-binding</keyword>
<dbReference type="PANTHER" id="PTHR18934:SF119">
    <property type="entry name" value="ATP-DEPENDENT RNA HELICASE A"/>
    <property type="match status" value="1"/>
</dbReference>
<feature type="domain" description="DRBM" evidence="18">
    <location>
        <begin position="274"/>
        <end position="347"/>
    </location>
</feature>
<dbReference type="GO" id="GO:0045944">
    <property type="term" value="P:positive regulation of transcription by RNA polymerase II"/>
    <property type="evidence" value="ECO:0000318"/>
    <property type="project" value="GO_Central"/>
</dbReference>
<dbReference type="Proteomes" id="UP000008549">
    <property type="component" value="Unassembled WGS sequence"/>
</dbReference>
<dbReference type="PROSITE" id="PS51192">
    <property type="entry name" value="HELICASE_ATP_BIND_1"/>
    <property type="match status" value="1"/>
</dbReference>
<dbReference type="KEGG" id="cbr:CBG_03202"/>
<evidence type="ECO:0000313" key="22">
    <source>
        <dbReference type="Proteomes" id="UP000008549"/>
    </source>
</evidence>
<dbReference type="CTD" id="8573364"/>
<dbReference type="Gene3D" id="3.40.50.300">
    <property type="entry name" value="P-loop containing nucleotide triphosphate hydrolases"/>
    <property type="match status" value="2"/>
</dbReference>
<evidence type="ECO:0000256" key="10">
    <source>
        <dbReference type="ARBA" id="ARBA00022840"/>
    </source>
</evidence>
<dbReference type="GO" id="GO:0005737">
    <property type="term" value="C:cytoplasm"/>
    <property type="evidence" value="ECO:0007669"/>
    <property type="project" value="UniProtKB-SubCell"/>
</dbReference>
<dbReference type="InterPro" id="IPR001650">
    <property type="entry name" value="Helicase_C-like"/>
</dbReference>
<keyword evidence="22" id="KW-1185">Reference proteome</keyword>
<evidence type="ECO:0000256" key="2">
    <source>
        <dbReference type="ARBA" id="ARBA00004496"/>
    </source>
</evidence>
<dbReference type="SMART" id="SM00487">
    <property type="entry name" value="DEXDc"/>
    <property type="match status" value="1"/>
</dbReference>
<evidence type="ECO:0000256" key="3">
    <source>
        <dbReference type="ARBA" id="ARBA00008792"/>
    </source>
</evidence>
<comment type="subcellular location">
    <subcellularLocation>
        <location evidence="2">Cytoplasm</location>
    </subcellularLocation>
    <subcellularLocation>
        <location evidence="1">Nucleus</location>
    </subcellularLocation>
</comment>
<dbReference type="InterPro" id="IPR011545">
    <property type="entry name" value="DEAD/DEAH_box_helicase_dom"/>
</dbReference>